<dbReference type="EMBL" id="AM889138">
    <property type="protein sequence ID" value="CBA05411.1"/>
    <property type="molecule type" value="Genomic_DNA"/>
</dbReference>
<reference evidence="1" key="1">
    <citation type="journal article" date="2008" name="Proc. Natl. Acad. Sci. U.S.A.">
        <title>Whole-genome comparison of disease and carriage strains provides insights into virulence evolution in Neisseria meningitidis.</title>
        <authorList>
            <person name="Schoen C."/>
            <person name="Blom J."/>
            <person name="Claus H."/>
            <person name="Schramm-Glueck A."/>
            <person name="Brandt P."/>
            <person name="Mueller T."/>
            <person name="Goesmann A."/>
            <person name="Joseph B."/>
            <person name="Konietzny S."/>
            <person name="Kurzai O."/>
            <person name="Schmitt C."/>
            <person name="Friedrich T."/>
            <person name="Linke B."/>
            <person name="Vogel U."/>
            <person name="Frosch M."/>
        </authorList>
    </citation>
    <scope>NUCLEOTIDE SEQUENCE</scope>
    <source>
        <strain evidence="1">Alpha275</strain>
    </source>
</reference>
<organism evidence="1">
    <name type="scientific">Neisseria meningitidis alpha275</name>
    <dbReference type="NCBI Taxonomy" id="295996"/>
    <lineage>
        <taxon>Bacteria</taxon>
        <taxon>Pseudomonadati</taxon>
        <taxon>Pseudomonadota</taxon>
        <taxon>Betaproteobacteria</taxon>
        <taxon>Neisseriales</taxon>
        <taxon>Neisseriaceae</taxon>
        <taxon>Neisseria</taxon>
    </lineage>
</organism>
<accession>C6SHV2</accession>
<proteinExistence type="predicted"/>
<name>C6SHV2_NEIME</name>
<protein>
    <submittedName>
        <fullName evidence="1">Uncharacterized protein</fullName>
    </submittedName>
</protein>
<sequence length="32" mass="3621">MPSEKMYPDGFADIIARYLNQLSSGICRLTET</sequence>
<gene>
    <name evidence="1" type="ORF">NMW_0522</name>
</gene>
<evidence type="ECO:0000313" key="1">
    <source>
        <dbReference type="EMBL" id="CBA05411.1"/>
    </source>
</evidence>
<dbReference type="AlphaFoldDB" id="C6SHV2"/>